<dbReference type="InterPro" id="IPR014721">
    <property type="entry name" value="Ribsml_uS5_D2-typ_fold_subgr"/>
</dbReference>
<keyword evidence="8 13" id="KW-0547">Nucleotide-binding</keyword>
<keyword evidence="5 13" id="KW-0028">Amino-acid biosynthesis</keyword>
<feature type="domain" description="GHMP kinase C-terminal" evidence="15">
    <location>
        <begin position="205"/>
        <end position="279"/>
    </location>
</feature>
<accession>A0ABW0U0H6</accession>
<reference evidence="17" key="1">
    <citation type="journal article" date="2019" name="Int. J. Syst. Evol. Microbiol.">
        <title>The Global Catalogue of Microorganisms (GCM) 10K type strain sequencing project: providing services to taxonomists for standard genome sequencing and annotation.</title>
        <authorList>
            <consortium name="The Broad Institute Genomics Platform"/>
            <consortium name="The Broad Institute Genome Sequencing Center for Infectious Disease"/>
            <person name="Wu L."/>
            <person name="Ma J."/>
        </authorList>
    </citation>
    <scope>NUCLEOTIDE SEQUENCE [LARGE SCALE GENOMIC DNA]</scope>
    <source>
        <strain evidence="17">KACC 11299</strain>
    </source>
</reference>
<comment type="subcellular location">
    <subcellularLocation>
        <location evidence="13">Cytoplasm</location>
    </subcellularLocation>
</comment>
<evidence type="ECO:0000256" key="13">
    <source>
        <dbReference type="HAMAP-Rule" id="MF_00384"/>
    </source>
</evidence>
<comment type="function">
    <text evidence="12 13">Catalyzes the ATP-dependent phosphorylation of L-homoserine to L-homoserine phosphate.</text>
</comment>
<dbReference type="InterPro" id="IPR000870">
    <property type="entry name" value="Homoserine_kinase"/>
</dbReference>
<comment type="catalytic activity">
    <reaction evidence="11 13">
        <text>L-homoserine + ATP = O-phospho-L-homoserine + ADP + H(+)</text>
        <dbReference type="Rhea" id="RHEA:13985"/>
        <dbReference type="ChEBI" id="CHEBI:15378"/>
        <dbReference type="ChEBI" id="CHEBI:30616"/>
        <dbReference type="ChEBI" id="CHEBI:57476"/>
        <dbReference type="ChEBI" id="CHEBI:57590"/>
        <dbReference type="ChEBI" id="CHEBI:456216"/>
        <dbReference type="EC" id="2.7.1.39"/>
    </reaction>
</comment>
<evidence type="ECO:0000256" key="10">
    <source>
        <dbReference type="ARBA" id="ARBA00022840"/>
    </source>
</evidence>
<dbReference type="SUPFAM" id="SSF55060">
    <property type="entry name" value="GHMP Kinase, C-terminal domain"/>
    <property type="match status" value="1"/>
</dbReference>
<keyword evidence="10 13" id="KW-0067">ATP-binding</keyword>
<comment type="caution">
    <text evidence="16">The sequence shown here is derived from an EMBL/GenBank/DDBJ whole genome shotgun (WGS) entry which is preliminary data.</text>
</comment>
<evidence type="ECO:0000256" key="6">
    <source>
        <dbReference type="ARBA" id="ARBA00022679"/>
    </source>
</evidence>
<dbReference type="PANTHER" id="PTHR20861">
    <property type="entry name" value="HOMOSERINE/4-DIPHOSPHOCYTIDYL-2-C-METHYL-D-ERYTHRITOL KINASE"/>
    <property type="match status" value="1"/>
</dbReference>
<dbReference type="Gene3D" id="3.30.230.10">
    <property type="match status" value="1"/>
</dbReference>
<dbReference type="Pfam" id="PF08544">
    <property type="entry name" value="GHMP_kinases_C"/>
    <property type="match status" value="1"/>
</dbReference>
<dbReference type="Pfam" id="PF00288">
    <property type="entry name" value="GHMP_kinases_N"/>
    <property type="match status" value="1"/>
</dbReference>
<dbReference type="RefSeq" id="WP_381444309.1">
    <property type="nucleotide sequence ID" value="NZ_JBHSNP010000022.1"/>
</dbReference>
<evidence type="ECO:0000256" key="11">
    <source>
        <dbReference type="ARBA" id="ARBA00049375"/>
    </source>
</evidence>
<evidence type="ECO:0000313" key="17">
    <source>
        <dbReference type="Proteomes" id="UP001596071"/>
    </source>
</evidence>
<evidence type="ECO:0000256" key="8">
    <source>
        <dbReference type="ARBA" id="ARBA00022741"/>
    </source>
</evidence>
<dbReference type="PANTHER" id="PTHR20861:SF1">
    <property type="entry name" value="HOMOSERINE KINASE"/>
    <property type="match status" value="1"/>
</dbReference>
<evidence type="ECO:0000259" key="15">
    <source>
        <dbReference type="Pfam" id="PF08544"/>
    </source>
</evidence>
<comment type="pathway">
    <text evidence="1 13">Amino-acid biosynthesis; L-threonine biosynthesis; L-threonine from L-aspartate: step 4/5.</text>
</comment>
<evidence type="ECO:0000256" key="1">
    <source>
        <dbReference type="ARBA" id="ARBA00005015"/>
    </source>
</evidence>
<keyword evidence="7 13" id="KW-0791">Threonine biosynthesis</keyword>
<evidence type="ECO:0000256" key="7">
    <source>
        <dbReference type="ARBA" id="ARBA00022697"/>
    </source>
</evidence>
<protein>
    <recommendedName>
        <fullName evidence="4 13">Homoserine kinase</fullName>
        <shortName evidence="13">HK</shortName>
        <shortName evidence="13">HSK</shortName>
        <ecNumber evidence="3 13">2.7.1.39</ecNumber>
    </recommendedName>
</protein>
<evidence type="ECO:0000256" key="2">
    <source>
        <dbReference type="ARBA" id="ARBA00007370"/>
    </source>
</evidence>
<dbReference type="NCBIfam" id="TIGR00191">
    <property type="entry name" value="thrB"/>
    <property type="match status" value="1"/>
</dbReference>
<evidence type="ECO:0000256" key="12">
    <source>
        <dbReference type="ARBA" id="ARBA00049954"/>
    </source>
</evidence>
<keyword evidence="17" id="KW-1185">Reference proteome</keyword>
<dbReference type="Proteomes" id="UP001596071">
    <property type="component" value="Unassembled WGS sequence"/>
</dbReference>
<comment type="similarity">
    <text evidence="2 13">Belongs to the GHMP kinase family. Homoserine kinase subfamily.</text>
</comment>
<dbReference type="GO" id="GO:0004413">
    <property type="term" value="F:homoserine kinase activity"/>
    <property type="evidence" value="ECO:0007669"/>
    <property type="project" value="UniProtKB-EC"/>
</dbReference>
<dbReference type="SUPFAM" id="SSF54211">
    <property type="entry name" value="Ribosomal protein S5 domain 2-like"/>
    <property type="match status" value="1"/>
</dbReference>
<evidence type="ECO:0000259" key="14">
    <source>
        <dbReference type="Pfam" id="PF00288"/>
    </source>
</evidence>
<feature type="binding site" evidence="13">
    <location>
        <begin position="89"/>
        <end position="99"/>
    </location>
    <ligand>
        <name>ATP</name>
        <dbReference type="ChEBI" id="CHEBI:30616"/>
    </ligand>
</feature>
<name>A0ABW0U0H6_9BACL</name>
<sequence length="303" mass="32176">MEGPLFTVVVPATTANLGPGYDSVGMALSLYMTVSVAPADKWSVQYEGDEYAKLTTGSNNLIVRTVLNVAERFGKEVAPHSLHVVSDIPLGKGLGSSATAIAAGIVIADGLLGLDLQPVEKARIGSELEGHSDNVTAALLGGITITYFTREELEIIQLPPPAIGAVILVPPKALRTEESRGLLPKQLPHSEAASGGAASSMMTTAMAIGDWELAGRMMEKDVFHESYRKKLLPEFDEIRAYCHEIGAYGMTISGAGPSLFVAVEEGTEEEVAEKLKRKFPYYEGFALQTAASGANIQTKNAQP</sequence>
<dbReference type="Gene3D" id="3.30.70.890">
    <property type="entry name" value="GHMP kinase, C-terminal domain"/>
    <property type="match status" value="1"/>
</dbReference>
<keyword evidence="6 13" id="KW-0808">Transferase</keyword>
<evidence type="ECO:0000256" key="9">
    <source>
        <dbReference type="ARBA" id="ARBA00022777"/>
    </source>
</evidence>
<dbReference type="PIRSF" id="PIRSF000676">
    <property type="entry name" value="Homoser_kin"/>
    <property type="match status" value="1"/>
</dbReference>
<organism evidence="16 17">
    <name type="scientific">Sporosarcina koreensis</name>
    <dbReference type="NCBI Taxonomy" id="334735"/>
    <lineage>
        <taxon>Bacteria</taxon>
        <taxon>Bacillati</taxon>
        <taxon>Bacillota</taxon>
        <taxon>Bacilli</taxon>
        <taxon>Bacillales</taxon>
        <taxon>Caryophanaceae</taxon>
        <taxon>Sporosarcina</taxon>
    </lineage>
</organism>
<dbReference type="EC" id="2.7.1.39" evidence="3 13"/>
<evidence type="ECO:0000256" key="4">
    <source>
        <dbReference type="ARBA" id="ARBA00017858"/>
    </source>
</evidence>
<dbReference type="InterPro" id="IPR013750">
    <property type="entry name" value="GHMP_kinase_C_dom"/>
</dbReference>
<dbReference type="InterPro" id="IPR020568">
    <property type="entry name" value="Ribosomal_Su5_D2-typ_SF"/>
</dbReference>
<dbReference type="PROSITE" id="PS00627">
    <property type="entry name" value="GHMP_KINASES_ATP"/>
    <property type="match status" value="1"/>
</dbReference>
<dbReference type="InterPro" id="IPR036554">
    <property type="entry name" value="GHMP_kinase_C_sf"/>
</dbReference>
<dbReference type="InterPro" id="IPR006203">
    <property type="entry name" value="GHMP_knse_ATP-bd_CS"/>
</dbReference>
<gene>
    <name evidence="13 16" type="primary">thrB</name>
    <name evidence="16" type="ORF">ACFPTP_10150</name>
</gene>
<proteinExistence type="inferred from homology"/>
<dbReference type="InterPro" id="IPR006204">
    <property type="entry name" value="GHMP_kinase_N_dom"/>
</dbReference>
<evidence type="ECO:0000256" key="3">
    <source>
        <dbReference type="ARBA" id="ARBA00012078"/>
    </source>
</evidence>
<dbReference type="HAMAP" id="MF_00384">
    <property type="entry name" value="Homoser_kinase"/>
    <property type="match status" value="1"/>
</dbReference>
<feature type="domain" description="GHMP kinase N-terminal" evidence="14">
    <location>
        <begin position="60"/>
        <end position="142"/>
    </location>
</feature>
<keyword evidence="9 13" id="KW-0418">Kinase</keyword>
<evidence type="ECO:0000256" key="5">
    <source>
        <dbReference type="ARBA" id="ARBA00022605"/>
    </source>
</evidence>
<keyword evidence="13" id="KW-0963">Cytoplasm</keyword>
<evidence type="ECO:0000313" key="16">
    <source>
        <dbReference type="EMBL" id="MFC5603578.1"/>
    </source>
</evidence>
<dbReference type="EMBL" id="JBHSNP010000022">
    <property type="protein sequence ID" value="MFC5603578.1"/>
    <property type="molecule type" value="Genomic_DNA"/>
</dbReference>
<dbReference type="PRINTS" id="PR00958">
    <property type="entry name" value="HOMSERKINASE"/>
</dbReference>